<feature type="transmembrane region" description="Helical" evidence="1">
    <location>
        <begin position="131"/>
        <end position="152"/>
    </location>
</feature>
<keyword evidence="1" id="KW-0812">Transmembrane</keyword>
<dbReference type="EMBL" id="CP058560">
    <property type="protein sequence ID" value="QUH23071.1"/>
    <property type="molecule type" value="Genomic_DNA"/>
</dbReference>
<dbReference type="Proteomes" id="UP000681041">
    <property type="component" value="Chromosome"/>
</dbReference>
<dbReference type="OrthoDB" id="71133at2157"/>
<dbReference type="Pfam" id="PF13197">
    <property type="entry name" value="DUF4013"/>
    <property type="match status" value="1"/>
</dbReference>
<evidence type="ECO:0000256" key="1">
    <source>
        <dbReference type="SAM" id="Phobius"/>
    </source>
</evidence>
<keyword evidence="1" id="KW-1133">Transmembrane helix</keyword>
<keyword evidence="3" id="KW-1185">Reference proteome</keyword>
<dbReference type="RefSeq" id="WP_211534019.1">
    <property type="nucleotide sequence ID" value="NZ_CP058560.1"/>
</dbReference>
<feature type="transmembrane region" description="Helical" evidence="1">
    <location>
        <begin position="12"/>
        <end position="34"/>
    </location>
</feature>
<evidence type="ECO:0000313" key="3">
    <source>
        <dbReference type="Proteomes" id="UP000681041"/>
    </source>
</evidence>
<gene>
    <name evidence="2" type="ORF">HYG87_04450</name>
</gene>
<organism evidence="2 3">
    <name type="scientific">Methanobacterium alkalithermotolerans</name>
    <dbReference type="NCBI Taxonomy" id="2731220"/>
    <lineage>
        <taxon>Archaea</taxon>
        <taxon>Methanobacteriati</taxon>
        <taxon>Methanobacteriota</taxon>
        <taxon>Methanomada group</taxon>
        <taxon>Methanobacteria</taxon>
        <taxon>Methanobacteriales</taxon>
        <taxon>Methanobacteriaceae</taxon>
        <taxon>Methanobacterium</taxon>
    </lineage>
</organism>
<dbReference type="InterPro" id="IPR025098">
    <property type="entry name" value="DUF4013"/>
</dbReference>
<feature type="transmembrane region" description="Helical" evidence="1">
    <location>
        <begin position="182"/>
        <end position="200"/>
    </location>
</feature>
<feature type="transmembrane region" description="Helical" evidence="1">
    <location>
        <begin position="96"/>
        <end position="116"/>
    </location>
</feature>
<proteinExistence type="predicted"/>
<dbReference type="AlphaFoldDB" id="A0A8T8KCJ4"/>
<accession>A0A8T8KCJ4</accession>
<evidence type="ECO:0000313" key="2">
    <source>
        <dbReference type="EMBL" id="QUH23071.1"/>
    </source>
</evidence>
<feature type="transmembrane region" description="Helical" evidence="1">
    <location>
        <begin position="212"/>
        <end position="232"/>
    </location>
</feature>
<sequence>MNIKEMFLDSSRYAASDWTKFISLGILFVLTDFLDRLSLEKSFLDWIWLVFLVWIILFFIQAGYIFRIIEFSVKGHDQLPHFNNLKNLFQHGVKDSVVFTIYLSFPLIFFLIFLIADSSNWTVEVFSNNELLFWVLTAGSLIFFILFQGAILNMAHHEGRFRSAFNFKEIYLRIKRVKIQKFVITCILTGIIIWLLEPFFLEDVAHSIDYPLGAIIDVIIAPYLAILTSRFLGIMDRY</sequence>
<name>A0A8T8KCJ4_9EURY</name>
<reference evidence="2" key="1">
    <citation type="submission" date="2020-07" db="EMBL/GenBank/DDBJ databases">
        <title>Methanobacterium. sp. MethCan genome.</title>
        <authorList>
            <person name="Postec A."/>
            <person name="Quemeneur M."/>
        </authorList>
    </citation>
    <scope>NUCLEOTIDE SEQUENCE</scope>
    <source>
        <strain evidence="2">MethCAN</strain>
    </source>
</reference>
<dbReference type="GeneID" id="64819989"/>
<keyword evidence="1" id="KW-0472">Membrane</keyword>
<protein>
    <submittedName>
        <fullName evidence="2">DUF4013 domain-containing protein</fullName>
    </submittedName>
</protein>
<feature type="transmembrane region" description="Helical" evidence="1">
    <location>
        <begin position="46"/>
        <end position="66"/>
    </location>
</feature>
<dbReference type="KEGG" id="meme:HYG87_04450"/>